<reference evidence="9 10" key="1">
    <citation type="submission" date="2016-04" db="EMBL/GenBank/DDBJ databases">
        <authorList>
            <person name="Chen L."/>
            <person name="Zhuang W."/>
            <person name="Wang G."/>
        </authorList>
    </citation>
    <scope>NUCLEOTIDE SEQUENCE [LARGE SCALE GENOMIC DNA]</scope>
    <source>
        <strain evidence="10">GR20</strain>
    </source>
</reference>
<keyword evidence="4 8" id="KW-0812">Transmembrane</keyword>
<evidence type="ECO:0008006" key="11">
    <source>
        <dbReference type="Google" id="ProtNLM"/>
    </source>
</evidence>
<proteinExistence type="inferred from homology"/>
<dbReference type="InterPro" id="IPR003688">
    <property type="entry name" value="TraG/VirD4"/>
</dbReference>
<keyword evidence="6 8" id="KW-0472">Membrane</keyword>
<feature type="transmembrane region" description="Helical" evidence="8">
    <location>
        <begin position="77"/>
        <end position="99"/>
    </location>
</feature>
<feature type="compositionally biased region" description="Low complexity" evidence="7">
    <location>
        <begin position="575"/>
        <end position="616"/>
    </location>
</feature>
<evidence type="ECO:0000256" key="6">
    <source>
        <dbReference type="ARBA" id="ARBA00023136"/>
    </source>
</evidence>
<dbReference type="Pfam" id="PF02534">
    <property type="entry name" value="T4SS-DNA_transf"/>
    <property type="match status" value="1"/>
</dbReference>
<organism evidence="9 10">
    <name type="scientific">Niastella koreensis</name>
    <dbReference type="NCBI Taxonomy" id="354356"/>
    <lineage>
        <taxon>Bacteria</taxon>
        <taxon>Pseudomonadati</taxon>
        <taxon>Bacteroidota</taxon>
        <taxon>Chitinophagia</taxon>
        <taxon>Chitinophagales</taxon>
        <taxon>Chitinophagaceae</taxon>
        <taxon>Niastella</taxon>
    </lineage>
</organism>
<evidence type="ECO:0000313" key="9">
    <source>
        <dbReference type="EMBL" id="OQP44273.1"/>
    </source>
</evidence>
<name>A0ABX3NSJ9_9BACT</name>
<comment type="similarity">
    <text evidence="2">Belongs to the VirD4/TraG family.</text>
</comment>
<evidence type="ECO:0000256" key="8">
    <source>
        <dbReference type="SAM" id="Phobius"/>
    </source>
</evidence>
<dbReference type="RefSeq" id="WP_014219614.1">
    <property type="nucleotide sequence ID" value="NZ_LWBO01000028.1"/>
</dbReference>
<gene>
    <name evidence="9" type="ORF">A4D02_35440</name>
</gene>
<keyword evidence="10" id="KW-1185">Reference proteome</keyword>
<sequence>MVKNDFLLRVLLFAGLFWITKPFCKFFGLFIGLNYEYADWMGIIGAIAFAYYAHSILFKYIEKSIVKYGEMSTTVRWLLYILVGLAMFTGFIALFNNFIYSNDPRKLMQQFLSGSWLEMLKAFGLLLLAFFGTLNLTRVLVKKITIQIAPNSSTHNNNTLNQAKPTGNSTPAQLRNKNDKSTIHGSAEFLPTSKFNQRYNQRTDKEMYQQFEQTGGYVIQPNVFKYLEHTHMITIAGSGQGKGTTAIIPNLLTRPQNSWVVLDVKGENAAVTARFQKETGQHVFIIDPFNVQRSIGATHGIPSSGFNPLIVGKYLPIEEISDFAAMIAEMFIPEANKNTKGDAFWTDSGRNLIKAYILHILTNKDIKDKHLGLLYEWLRLDMEGQVRLWVDMSYNELTKFAANEIQSLAVGGEKTWLGVLSEARRATAFLESPLIRNSFKSNDFDPMALQTSNTTAYIILPERNLNTHKTWLRIVFGTILRLCNFTAKTRVNFLMDEFPILDRMDDFLRAAAFGRGQKISCWFFAQSLSQLKDIYGEEGLNTLLANSTLRQFFGMNDSYTQEYVSKLLGETTEWTSTTTEGNSSGTNSNSSMTGILGLSPGSSGSGTSQGYSTGQTEQLIKRPLMTPEEVGKLRKQFILMVNGDKFLIDKYPYYHPNVYSGRYDPNPYVQ</sequence>
<evidence type="ECO:0000256" key="1">
    <source>
        <dbReference type="ARBA" id="ARBA00004651"/>
    </source>
</evidence>
<evidence type="ECO:0000256" key="2">
    <source>
        <dbReference type="ARBA" id="ARBA00008806"/>
    </source>
</evidence>
<feature type="transmembrane region" description="Helical" evidence="8">
    <location>
        <begin position="7"/>
        <end position="31"/>
    </location>
</feature>
<protein>
    <recommendedName>
        <fullName evidence="11">TRAG family protein</fullName>
    </recommendedName>
</protein>
<dbReference type="SUPFAM" id="SSF52540">
    <property type="entry name" value="P-loop containing nucleoside triphosphate hydrolases"/>
    <property type="match status" value="1"/>
</dbReference>
<evidence type="ECO:0000256" key="5">
    <source>
        <dbReference type="ARBA" id="ARBA00022989"/>
    </source>
</evidence>
<dbReference type="InterPro" id="IPR051539">
    <property type="entry name" value="T4SS-coupling_protein"/>
</dbReference>
<dbReference type="InterPro" id="IPR027417">
    <property type="entry name" value="P-loop_NTPase"/>
</dbReference>
<dbReference type="Gene3D" id="3.40.50.300">
    <property type="entry name" value="P-loop containing nucleotide triphosphate hydrolases"/>
    <property type="match status" value="1"/>
</dbReference>
<accession>A0ABX3NSJ9</accession>
<dbReference type="PANTHER" id="PTHR37937:SF1">
    <property type="entry name" value="CONJUGATIVE TRANSFER: DNA TRANSPORT"/>
    <property type="match status" value="1"/>
</dbReference>
<evidence type="ECO:0000256" key="7">
    <source>
        <dbReference type="SAM" id="MobiDB-lite"/>
    </source>
</evidence>
<feature type="transmembrane region" description="Helical" evidence="8">
    <location>
        <begin position="119"/>
        <end position="141"/>
    </location>
</feature>
<comment type="caution">
    <text evidence="9">The sequence shown here is derived from an EMBL/GenBank/DDBJ whole genome shotgun (WGS) entry which is preliminary data.</text>
</comment>
<comment type="subcellular location">
    <subcellularLocation>
        <location evidence="1">Cell membrane</location>
        <topology evidence="1">Multi-pass membrane protein</topology>
    </subcellularLocation>
</comment>
<dbReference type="Proteomes" id="UP000192277">
    <property type="component" value="Unassembled WGS sequence"/>
</dbReference>
<dbReference type="PANTHER" id="PTHR37937">
    <property type="entry name" value="CONJUGATIVE TRANSFER: DNA TRANSPORT"/>
    <property type="match status" value="1"/>
</dbReference>
<dbReference type="CDD" id="cd01127">
    <property type="entry name" value="TrwB_TraG_TraD_VirD4"/>
    <property type="match status" value="1"/>
</dbReference>
<feature type="region of interest" description="Disordered" evidence="7">
    <location>
        <begin position="575"/>
        <end position="618"/>
    </location>
</feature>
<evidence type="ECO:0000256" key="3">
    <source>
        <dbReference type="ARBA" id="ARBA00022475"/>
    </source>
</evidence>
<evidence type="ECO:0000313" key="10">
    <source>
        <dbReference type="Proteomes" id="UP000192277"/>
    </source>
</evidence>
<keyword evidence="3" id="KW-1003">Cell membrane</keyword>
<dbReference type="EMBL" id="LWBO01000028">
    <property type="protein sequence ID" value="OQP44273.1"/>
    <property type="molecule type" value="Genomic_DNA"/>
</dbReference>
<keyword evidence="5 8" id="KW-1133">Transmembrane helix</keyword>
<feature type="transmembrane region" description="Helical" evidence="8">
    <location>
        <begin position="37"/>
        <end position="57"/>
    </location>
</feature>
<feature type="region of interest" description="Disordered" evidence="7">
    <location>
        <begin position="155"/>
        <end position="175"/>
    </location>
</feature>
<evidence type="ECO:0000256" key="4">
    <source>
        <dbReference type="ARBA" id="ARBA00022692"/>
    </source>
</evidence>